<evidence type="ECO:0000259" key="1">
    <source>
        <dbReference type="Pfam" id="PF01471"/>
    </source>
</evidence>
<feature type="domain" description="Peptidoglycan binding-like" evidence="1">
    <location>
        <begin position="17"/>
        <end position="72"/>
    </location>
</feature>
<evidence type="ECO:0000313" key="3">
    <source>
        <dbReference type="Proteomes" id="UP001597041"/>
    </source>
</evidence>
<dbReference type="SUPFAM" id="SSF47090">
    <property type="entry name" value="PGBD-like"/>
    <property type="match status" value="3"/>
</dbReference>
<gene>
    <name evidence="2" type="ORF">ACFQ19_01715</name>
</gene>
<proteinExistence type="predicted"/>
<dbReference type="Pfam" id="PF01471">
    <property type="entry name" value="PG_binding_1"/>
    <property type="match status" value="3"/>
</dbReference>
<evidence type="ECO:0000313" key="2">
    <source>
        <dbReference type="EMBL" id="MFD1064732.1"/>
    </source>
</evidence>
<name>A0ABW3NAU0_9BACI</name>
<dbReference type="PANTHER" id="PTHR41533:SF1">
    <property type="entry name" value="L,D-TRANSPEPTIDASE YCBB-RELATED"/>
    <property type="match status" value="1"/>
</dbReference>
<dbReference type="EMBL" id="JBHTKK010000001">
    <property type="protein sequence ID" value="MFD1064732.1"/>
    <property type="molecule type" value="Genomic_DNA"/>
</dbReference>
<dbReference type="InterPro" id="IPR052905">
    <property type="entry name" value="LD-transpeptidase_YkuD-like"/>
</dbReference>
<feature type="domain" description="Peptidoglycan binding-like" evidence="1">
    <location>
        <begin position="156"/>
        <end position="213"/>
    </location>
</feature>
<comment type="caution">
    <text evidence="2">The sequence shown here is derived from an EMBL/GenBank/DDBJ whole genome shotgun (WGS) entry which is preliminary data.</text>
</comment>
<dbReference type="RefSeq" id="WP_379590194.1">
    <property type="nucleotide sequence ID" value="NZ_JBHTKK010000001.1"/>
</dbReference>
<reference evidence="3" key="1">
    <citation type="journal article" date="2019" name="Int. J. Syst. Evol. Microbiol.">
        <title>The Global Catalogue of Microorganisms (GCM) 10K type strain sequencing project: providing services to taxonomists for standard genome sequencing and annotation.</title>
        <authorList>
            <consortium name="The Broad Institute Genomics Platform"/>
            <consortium name="The Broad Institute Genome Sequencing Center for Infectious Disease"/>
            <person name="Wu L."/>
            <person name="Ma J."/>
        </authorList>
    </citation>
    <scope>NUCLEOTIDE SEQUENCE [LARGE SCALE GENOMIC DNA]</scope>
    <source>
        <strain evidence="3">CCUG 56608</strain>
    </source>
</reference>
<protein>
    <submittedName>
        <fullName evidence="2">Peptidoglycan-binding protein</fullName>
    </submittedName>
</protein>
<accession>A0ABW3NAU0</accession>
<organism evidence="2 3">
    <name type="scientific">Oceanobacillus locisalsi</name>
    <dbReference type="NCBI Taxonomy" id="546107"/>
    <lineage>
        <taxon>Bacteria</taxon>
        <taxon>Bacillati</taxon>
        <taxon>Bacillota</taxon>
        <taxon>Bacilli</taxon>
        <taxon>Bacillales</taxon>
        <taxon>Bacillaceae</taxon>
        <taxon>Oceanobacillus</taxon>
    </lineage>
</organism>
<dbReference type="InterPro" id="IPR002477">
    <property type="entry name" value="Peptidoglycan-bd-like"/>
</dbReference>
<dbReference type="Proteomes" id="UP001597041">
    <property type="component" value="Unassembled WGS sequence"/>
</dbReference>
<dbReference type="InterPro" id="IPR036366">
    <property type="entry name" value="PGBDSf"/>
</dbReference>
<dbReference type="InterPro" id="IPR036365">
    <property type="entry name" value="PGBD-like_sf"/>
</dbReference>
<feature type="domain" description="Peptidoglycan binding-like" evidence="1">
    <location>
        <begin position="83"/>
        <end position="140"/>
    </location>
</feature>
<sequence length="440" mass="48753">MTIDNRVVQAGSPRRFITTLQRQLVRENPSALPQHGIDGTYGAETMDWVSRFQERKGLTVDGIAGPETLGQLRADIIYRPGDSGNGVELLQEDLMYFTVDLSPYGADGDYGATTEQGVRDFQYFNFMTVDGIAGPDTFYKIDELYETILIQEGDEGAHVRRIQEQLNEQEEVNLSISVDGGYGTETVDAVEQFQEASDLNIDGIVGPYTMVALDIEATQTLNYEEIQAALDAFGSESAVLNNSKVNDLIEILESNNAYRNTTSYSLNNEETAGVSFSYDDSEDEIYLISGVAQNNELLGIYAYFDQTGEELLGYGTIEFSGLLYSDEVTVNIYDVDGELLETVEDTRVELDNVSLIIAQEVSEAYRELQSNLLKAEVTNIDLDDLNYAGCRLLWYGNSILLSRFAVVAFSLGGLKAALVRVGISRLVQYAGEQLCEKYKP</sequence>
<dbReference type="Gene3D" id="1.10.101.10">
    <property type="entry name" value="PGBD-like superfamily/PGBD"/>
    <property type="match status" value="3"/>
</dbReference>
<keyword evidence="3" id="KW-1185">Reference proteome</keyword>
<dbReference type="PANTHER" id="PTHR41533">
    <property type="entry name" value="L,D-TRANSPEPTIDASE HI_1667-RELATED"/>
    <property type="match status" value="1"/>
</dbReference>